<evidence type="ECO:0000313" key="1">
    <source>
        <dbReference type="EMBL" id="OUL66319.1"/>
    </source>
</evidence>
<sequence length="134" mass="14553">MLLYPARYYAEYDASAVQPTRVISWTDMWEWSDLGSAPDISNLLAVSPTDWADQSFRRNGKGVQDGQIIDYTPPVPVALQAQMVLSGVPGQTWAKFGSKGKAVPQAWVDYQDALEAIADGTDTTSTTLPAEPAS</sequence>
<dbReference type="AlphaFoldDB" id="A0A252EIW9"/>
<gene>
    <name evidence="1" type="ORF">HK16_10565</name>
</gene>
<comment type="caution">
    <text evidence="1">The sequence shown here is derived from an EMBL/GenBank/DDBJ whole genome shotgun (WGS) entry which is preliminary data.</text>
</comment>
<name>A0A252EIW9_9PROT</name>
<proteinExistence type="predicted"/>
<dbReference type="EMBL" id="JOOZ01000036">
    <property type="protein sequence ID" value="OUL66319.1"/>
    <property type="molecule type" value="Genomic_DNA"/>
</dbReference>
<dbReference type="Proteomes" id="UP000195072">
    <property type="component" value="Unassembled WGS sequence"/>
</dbReference>
<protein>
    <submittedName>
        <fullName evidence="1">Uncharacterized protein</fullName>
    </submittedName>
</protein>
<evidence type="ECO:0000313" key="2">
    <source>
        <dbReference type="Proteomes" id="UP000195072"/>
    </source>
</evidence>
<reference evidence="1 2" key="1">
    <citation type="submission" date="2014-06" db="EMBL/GenBank/DDBJ databases">
        <authorList>
            <person name="Ju J."/>
            <person name="Zhang J."/>
        </authorList>
    </citation>
    <scope>NUCLEOTIDE SEQUENCE [LARGE SCALE GENOMIC DNA]</scope>
    <source>
        <strain evidence="1">DmL_050</strain>
    </source>
</reference>
<accession>A0A252EIW9</accession>
<organism evidence="1 2">
    <name type="scientific">Acetobacter senegalensis</name>
    <dbReference type="NCBI Taxonomy" id="446692"/>
    <lineage>
        <taxon>Bacteria</taxon>
        <taxon>Pseudomonadati</taxon>
        <taxon>Pseudomonadota</taxon>
        <taxon>Alphaproteobacteria</taxon>
        <taxon>Acetobacterales</taxon>
        <taxon>Acetobacteraceae</taxon>
        <taxon>Acetobacter</taxon>
    </lineage>
</organism>